<accession>A9KM38</accession>
<dbReference type="STRING" id="357809.Cphy_1001"/>
<sequence length="91" mass="10565">MDNNSDLKAQLECFKNCTFHYTESARKEMDKAHLDEKMLRTKILEAQRIEVESPTNLVISGEKTFKVKIELLQGNDVLVHSISFNKVMFVF</sequence>
<dbReference type="HOGENOM" id="CLU_2421793_0_0_9"/>
<reference evidence="2" key="1">
    <citation type="submission" date="2007-11" db="EMBL/GenBank/DDBJ databases">
        <title>Complete genome sequence of Clostridium phytofermentans ISDg.</title>
        <authorList>
            <person name="Leschine S.B."/>
            <person name="Warnick T.A."/>
            <person name="Blanchard J.L."/>
            <person name="Schnell D.J."/>
            <person name="Petit E.L."/>
            <person name="LaTouf W.G."/>
            <person name="Copeland A."/>
            <person name="Lucas S."/>
            <person name="Lapidus A."/>
            <person name="Barry K."/>
            <person name="Glavina del Rio T."/>
            <person name="Dalin E."/>
            <person name="Tice H."/>
            <person name="Pitluck S."/>
            <person name="Kiss H."/>
            <person name="Brettin T."/>
            <person name="Bruce D."/>
            <person name="Detter J.C."/>
            <person name="Han C."/>
            <person name="Kuske C."/>
            <person name="Schmutz J."/>
            <person name="Larimer F."/>
            <person name="Land M."/>
            <person name="Hauser L."/>
            <person name="Kyrpides N."/>
            <person name="Kim E.A."/>
            <person name="Richardson P."/>
        </authorList>
    </citation>
    <scope>NUCLEOTIDE SEQUENCE [LARGE SCALE GENOMIC DNA]</scope>
    <source>
        <strain evidence="2">ATCC 700394 / DSM 18823 / ISDg</strain>
    </source>
</reference>
<dbReference type="AlphaFoldDB" id="A9KM38"/>
<dbReference type="EMBL" id="CP000885">
    <property type="protein sequence ID" value="ABX41381.1"/>
    <property type="molecule type" value="Genomic_DNA"/>
</dbReference>
<organism evidence="1 2">
    <name type="scientific">Lachnoclostridium phytofermentans (strain ATCC 700394 / DSM 18823 / ISDg)</name>
    <name type="common">Clostridium phytofermentans</name>
    <dbReference type="NCBI Taxonomy" id="357809"/>
    <lineage>
        <taxon>Bacteria</taxon>
        <taxon>Bacillati</taxon>
        <taxon>Bacillota</taxon>
        <taxon>Clostridia</taxon>
        <taxon>Lachnospirales</taxon>
        <taxon>Lachnospiraceae</taxon>
    </lineage>
</organism>
<protein>
    <submittedName>
        <fullName evidence="1">Uncharacterized protein</fullName>
    </submittedName>
</protein>
<evidence type="ECO:0000313" key="2">
    <source>
        <dbReference type="Proteomes" id="UP000000370"/>
    </source>
</evidence>
<dbReference type="Proteomes" id="UP000000370">
    <property type="component" value="Chromosome"/>
</dbReference>
<evidence type="ECO:0000313" key="1">
    <source>
        <dbReference type="EMBL" id="ABX41381.1"/>
    </source>
</evidence>
<name>A9KM38_LACP7</name>
<proteinExistence type="predicted"/>
<dbReference type="KEGG" id="cpy:Cphy_1001"/>
<keyword evidence="2" id="KW-1185">Reference proteome</keyword>
<gene>
    <name evidence="1" type="ordered locus">Cphy_1001</name>
</gene>
<dbReference type="RefSeq" id="WP_012199027.1">
    <property type="nucleotide sequence ID" value="NC_010001.1"/>
</dbReference>